<comment type="similarity">
    <text evidence="1">Belongs to the gamma-glutamyltransferase family.</text>
</comment>
<keyword evidence="6" id="KW-0732">Signal</keyword>
<dbReference type="InterPro" id="IPR043138">
    <property type="entry name" value="GGT_lsub"/>
</dbReference>
<dbReference type="PANTHER" id="PTHR43199">
    <property type="entry name" value="GLUTATHIONE HYDROLASE"/>
    <property type="match status" value="1"/>
</dbReference>
<dbReference type="SUPFAM" id="SSF56235">
    <property type="entry name" value="N-terminal nucleophile aminohydrolases (Ntn hydrolases)"/>
    <property type="match status" value="1"/>
</dbReference>
<dbReference type="Gene3D" id="1.10.246.130">
    <property type="match status" value="1"/>
</dbReference>
<evidence type="ECO:0000256" key="5">
    <source>
        <dbReference type="SAM" id="MobiDB-lite"/>
    </source>
</evidence>
<dbReference type="AlphaFoldDB" id="A0A285VJE8"/>
<dbReference type="PANTHER" id="PTHR43199:SF1">
    <property type="entry name" value="GLUTATHIONE HYDROLASE PROENZYME"/>
    <property type="match status" value="1"/>
</dbReference>
<name>A0A285VJE8_9MICO</name>
<dbReference type="InterPro" id="IPR029055">
    <property type="entry name" value="Ntn_hydrolases_N"/>
</dbReference>
<sequence length="568" mass="57642">MTTDRRRFGALLVLPALLLAACTGGVDPAPPEATATAEPEARHTSAPAPDPAPTTDEAAVTTAADPGPVLGAAGVAAGHQLAADAGMEMLEAGGTAADAAVAAALVDSVMQPHTSGLGGGGAAVVLTDGVPQSYDYREEVSATGVIPPSGTGVPGYAAGLGQLHADHGVLPWESVVAPAVQVATEGGPVSGFLADALADFGLPATEGMPQFRRSDGSPVREGDLLVQEDLAGTLRTLAAEGPGSFYTGSLAEPLLQEPGLDAPSLAGYEVVVSEPPRGQVGEHVLLSAAPALPGAALVQLAQVAEAAGIGDVDPYSPEFVDLQSRAWTVANESVQTVLGDPRFVDVPVDSLTDAQRNAGLADELLSAGSADDAVSAGLPAYEGGGNTTHVAVVDEDGNAVSMTNTITHYWGSGRSVGGYFLNDQLTRFEAMGRTEANRPEAGRRSVSWSAPSMLLDGQGRPVLVLGTPGGQQIPNTIAAAVLRWSLHGEGLEAIVRAPRFVLAEGELALETGELAAPLQDLGYAVRVVDPSLRSDFGSLQVLEVDWEGGVVSSVADDRRSAGIRVSGP</sequence>
<keyword evidence="3" id="KW-0378">Hydrolase</keyword>
<dbReference type="RefSeq" id="WP_097187386.1">
    <property type="nucleotide sequence ID" value="NZ_OBQK01000003.1"/>
</dbReference>
<feature type="signal peptide" evidence="6">
    <location>
        <begin position="1"/>
        <end position="28"/>
    </location>
</feature>
<dbReference type="InterPro" id="IPR043137">
    <property type="entry name" value="GGT_ssub_C"/>
</dbReference>
<accession>A0A285VJE8</accession>
<proteinExistence type="inferred from homology"/>
<reference evidence="8" key="1">
    <citation type="submission" date="2017-08" db="EMBL/GenBank/DDBJ databases">
        <authorList>
            <person name="Varghese N."/>
            <person name="Submissions S."/>
        </authorList>
    </citation>
    <scope>NUCLEOTIDE SEQUENCE [LARGE SCALE GENOMIC DNA]</scope>
    <source>
        <strain evidence="8">USBA17B2</strain>
    </source>
</reference>
<dbReference type="PROSITE" id="PS51257">
    <property type="entry name" value="PROKAR_LIPOPROTEIN"/>
    <property type="match status" value="1"/>
</dbReference>
<protein>
    <submittedName>
        <fullName evidence="7">Gamma-glutamyltransferase 1 Threonine peptidase. MEROPS family T03</fullName>
    </submittedName>
</protein>
<dbReference type="Pfam" id="PF01019">
    <property type="entry name" value="G_glu_transpept"/>
    <property type="match status" value="1"/>
</dbReference>
<evidence type="ECO:0000256" key="4">
    <source>
        <dbReference type="ARBA" id="ARBA00023145"/>
    </source>
</evidence>
<dbReference type="GO" id="GO:0016787">
    <property type="term" value="F:hydrolase activity"/>
    <property type="evidence" value="ECO:0007669"/>
    <property type="project" value="UniProtKB-KW"/>
</dbReference>
<dbReference type="Proteomes" id="UP000219688">
    <property type="component" value="Unassembled WGS sequence"/>
</dbReference>
<dbReference type="GO" id="GO:0016740">
    <property type="term" value="F:transferase activity"/>
    <property type="evidence" value="ECO:0007669"/>
    <property type="project" value="UniProtKB-KW"/>
</dbReference>
<dbReference type="EMBL" id="OBQK01000003">
    <property type="protein sequence ID" value="SOC54210.1"/>
    <property type="molecule type" value="Genomic_DNA"/>
</dbReference>
<feature type="chain" id="PRO_5012605971" evidence="6">
    <location>
        <begin position="29"/>
        <end position="568"/>
    </location>
</feature>
<evidence type="ECO:0000256" key="6">
    <source>
        <dbReference type="SAM" id="SignalP"/>
    </source>
</evidence>
<evidence type="ECO:0000256" key="2">
    <source>
        <dbReference type="ARBA" id="ARBA00022679"/>
    </source>
</evidence>
<dbReference type="InterPro" id="IPR051792">
    <property type="entry name" value="GGT_bact"/>
</dbReference>
<evidence type="ECO:0000313" key="8">
    <source>
        <dbReference type="Proteomes" id="UP000219688"/>
    </source>
</evidence>
<keyword evidence="2 7" id="KW-0808">Transferase</keyword>
<keyword evidence="8" id="KW-1185">Reference proteome</keyword>
<dbReference type="Gene3D" id="3.60.20.40">
    <property type="match status" value="1"/>
</dbReference>
<organism evidence="7 8">
    <name type="scientific">Ornithinimicrobium cerasi</name>
    <dbReference type="NCBI Taxonomy" id="2248773"/>
    <lineage>
        <taxon>Bacteria</taxon>
        <taxon>Bacillati</taxon>
        <taxon>Actinomycetota</taxon>
        <taxon>Actinomycetes</taxon>
        <taxon>Micrococcales</taxon>
        <taxon>Ornithinimicrobiaceae</taxon>
        <taxon>Ornithinimicrobium</taxon>
    </lineage>
</organism>
<keyword evidence="4" id="KW-0865">Zymogen</keyword>
<gene>
    <name evidence="7" type="ORF">SAMN05421879_1039</name>
</gene>
<evidence type="ECO:0000313" key="7">
    <source>
        <dbReference type="EMBL" id="SOC54210.1"/>
    </source>
</evidence>
<dbReference type="PRINTS" id="PR01210">
    <property type="entry name" value="GGTRANSPTASE"/>
</dbReference>
<evidence type="ECO:0000256" key="3">
    <source>
        <dbReference type="ARBA" id="ARBA00022801"/>
    </source>
</evidence>
<feature type="region of interest" description="Disordered" evidence="5">
    <location>
        <begin position="29"/>
        <end position="59"/>
    </location>
</feature>
<evidence type="ECO:0000256" key="1">
    <source>
        <dbReference type="ARBA" id="ARBA00009381"/>
    </source>
</evidence>